<evidence type="ECO:0008006" key="4">
    <source>
        <dbReference type="Google" id="ProtNLM"/>
    </source>
</evidence>
<keyword evidence="1" id="KW-0732">Signal</keyword>
<comment type="caution">
    <text evidence="2">The sequence shown here is derived from an EMBL/GenBank/DDBJ whole genome shotgun (WGS) entry which is preliminary data.</text>
</comment>
<gene>
    <name evidence="2" type="ORF">ACH47G_10815</name>
</gene>
<evidence type="ECO:0000256" key="1">
    <source>
        <dbReference type="SAM" id="SignalP"/>
    </source>
</evidence>
<protein>
    <recommendedName>
        <fullName evidence="4">Secreted protein</fullName>
    </recommendedName>
</protein>
<organism evidence="2 3">
    <name type="scientific">Nocardia beijingensis</name>
    <dbReference type="NCBI Taxonomy" id="95162"/>
    <lineage>
        <taxon>Bacteria</taxon>
        <taxon>Bacillati</taxon>
        <taxon>Actinomycetota</taxon>
        <taxon>Actinomycetes</taxon>
        <taxon>Mycobacteriales</taxon>
        <taxon>Nocardiaceae</taxon>
        <taxon>Nocardia</taxon>
    </lineage>
</organism>
<proteinExistence type="predicted"/>
<evidence type="ECO:0000313" key="3">
    <source>
        <dbReference type="Proteomes" id="UP001611450"/>
    </source>
</evidence>
<name>A0ABW7WDD0_9NOCA</name>
<accession>A0ABW7WDD0</accession>
<dbReference type="Proteomes" id="UP001611450">
    <property type="component" value="Unassembled WGS sequence"/>
</dbReference>
<dbReference type="RefSeq" id="WP_350909402.1">
    <property type="nucleotide sequence ID" value="NZ_JBEORE010000034.1"/>
</dbReference>
<feature type="chain" id="PRO_5046834826" description="Secreted protein" evidence="1">
    <location>
        <begin position="28"/>
        <end position="140"/>
    </location>
</feature>
<dbReference type="EMBL" id="JBIRXV010000001">
    <property type="protein sequence ID" value="MFI2320972.1"/>
    <property type="molecule type" value="Genomic_DNA"/>
</dbReference>
<sequence>MMKFGKIVAGFALAAAAVSIAPAVASADDPEFPRNGVIPPGTYHIGRGPSNVIGSPIENCDLQVFGDGSTVTLICGASSRSGHQTPVGPDETYVSFDFVPLGLDLHDIDPRQGLWSGTVNIAGTPIIAPYPLAAVWLSRR</sequence>
<reference evidence="2 3" key="1">
    <citation type="submission" date="2024-10" db="EMBL/GenBank/DDBJ databases">
        <title>The Natural Products Discovery Center: Release of the First 8490 Sequenced Strains for Exploring Actinobacteria Biosynthetic Diversity.</title>
        <authorList>
            <person name="Kalkreuter E."/>
            <person name="Kautsar S.A."/>
            <person name="Yang D."/>
            <person name="Bader C.D."/>
            <person name="Teijaro C.N."/>
            <person name="Fluegel L."/>
            <person name="Davis C.M."/>
            <person name="Simpson J.R."/>
            <person name="Lauterbach L."/>
            <person name="Steele A.D."/>
            <person name="Gui C."/>
            <person name="Meng S."/>
            <person name="Li G."/>
            <person name="Viehrig K."/>
            <person name="Ye F."/>
            <person name="Su P."/>
            <person name="Kiefer A.F."/>
            <person name="Nichols A."/>
            <person name="Cepeda A.J."/>
            <person name="Yan W."/>
            <person name="Fan B."/>
            <person name="Jiang Y."/>
            <person name="Adhikari A."/>
            <person name="Zheng C.-J."/>
            <person name="Schuster L."/>
            <person name="Cowan T.M."/>
            <person name="Smanski M.J."/>
            <person name="Chevrette M.G."/>
            <person name="De Carvalho L.P.S."/>
            <person name="Shen B."/>
        </authorList>
    </citation>
    <scope>NUCLEOTIDE SEQUENCE [LARGE SCALE GENOMIC DNA]</scope>
    <source>
        <strain evidence="2 3">NPDC019626</strain>
    </source>
</reference>
<evidence type="ECO:0000313" key="2">
    <source>
        <dbReference type="EMBL" id="MFI2320972.1"/>
    </source>
</evidence>
<keyword evidence="3" id="KW-1185">Reference proteome</keyword>
<feature type="signal peptide" evidence="1">
    <location>
        <begin position="1"/>
        <end position="27"/>
    </location>
</feature>